<dbReference type="Pfam" id="PF04773">
    <property type="entry name" value="FecR"/>
    <property type="match status" value="1"/>
</dbReference>
<organism evidence="4 5">
    <name type="scientific">Sphingobacterium thalpophilum</name>
    <dbReference type="NCBI Taxonomy" id="259"/>
    <lineage>
        <taxon>Bacteria</taxon>
        <taxon>Pseudomonadati</taxon>
        <taxon>Bacteroidota</taxon>
        <taxon>Sphingobacteriia</taxon>
        <taxon>Sphingobacteriales</taxon>
        <taxon>Sphingobacteriaceae</taxon>
        <taxon>Sphingobacterium</taxon>
    </lineage>
</organism>
<keyword evidence="1" id="KW-0812">Transmembrane</keyword>
<protein>
    <submittedName>
        <fullName evidence="4">Fec operon regulator FecR</fullName>
    </submittedName>
</protein>
<evidence type="ECO:0000256" key="1">
    <source>
        <dbReference type="SAM" id="Phobius"/>
    </source>
</evidence>
<dbReference type="Proteomes" id="UP000308196">
    <property type="component" value="Chromosome"/>
</dbReference>
<keyword evidence="1" id="KW-0472">Membrane</keyword>
<dbReference type="PANTHER" id="PTHR30273:SF2">
    <property type="entry name" value="PROTEIN FECR"/>
    <property type="match status" value="1"/>
</dbReference>
<evidence type="ECO:0000259" key="3">
    <source>
        <dbReference type="Pfam" id="PF16344"/>
    </source>
</evidence>
<feature type="domain" description="Protein FecR C-terminal" evidence="3">
    <location>
        <begin position="289"/>
        <end position="358"/>
    </location>
</feature>
<keyword evidence="1" id="KW-1133">Transmembrane helix</keyword>
<dbReference type="PANTHER" id="PTHR30273">
    <property type="entry name" value="PERIPLASMIC SIGNAL SENSOR AND SIGMA FACTOR ACTIVATOR FECR-RELATED"/>
    <property type="match status" value="1"/>
</dbReference>
<dbReference type="KEGG" id="stha:NCTC11429_02218"/>
<dbReference type="AlphaFoldDB" id="A0A4U9V460"/>
<feature type="transmembrane region" description="Helical" evidence="1">
    <location>
        <begin position="62"/>
        <end position="79"/>
    </location>
</feature>
<sequence length="362" mass="41712">MEEQNQLDLWLNANSKNKQLLESFRQAKNIEEDLAIVRQLDANKAWNKLNNKKEVKLFSRRSLSIAASITFVVGSFLFWRSEFSKQHLEDKYTTVDQRHDIAPATSGAILEMSNGEKIRLSDNVSKAYNKNKTFVASGTELIIKNGKNQSTSSLNTLIVPRASFYKIILSDGTKVWMNAQSKLKFPTQFENHERRVSLEGEAYFEVAHDVNRPFFVESRGGEIKVLGTHFNVFAYYDDIRTTLVEGKVEVWQKKNKLELSPGEFASLSKNHLIKGKADFQRDLAWFNNEFYFKKATIVDIAHQLSRWYDLDVKFRGNVQLTKEYSGSIQRDVKLSQVLEMLSYVSDLKFGIQGKELIIENKI</sequence>
<name>A0A4U9V460_9SPHI</name>
<dbReference type="Gene3D" id="3.55.50.30">
    <property type="match status" value="1"/>
</dbReference>
<dbReference type="GO" id="GO:0016989">
    <property type="term" value="F:sigma factor antagonist activity"/>
    <property type="evidence" value="ECO:0007669"/>
    <property type="project" value="TreeGrafter"/>
</dbReference>
<gene>
    <name evidence="4" type="ORF">NCTC11429_02218</name>
</gene>
<evidence type="ECO:0000259" key="2">
    <source>
        <dbReference type="Pfam" id="PF04773"/>
    </source>
</evidence>
<dbReference type="Gene3D" id="2.60.120.1440">
    <property type="match status" value="1"/>
</dbReference>
<dbReference type="EMBL" id="LR590484">
    <property type="protein sequence ID" value="VTR39649.1"/>
    <property type="molecule type" value="Genomic_DNA"/>
</dbReference>
<dbReference type="InterPro" id="IPR006860">
    <property type="entry name" value="FecR"/>
</dbReference>
<dbReference type="PIRSF" id="PIRSF018266">
    <property type="entry name" value="FecR"/>
    <property type="match status" value="1"/>
</dbReference>
<proteinExistence type="predicted"/>
<evidence type="ECO:0000313" key="5">
    <source>
        <dbReference type="Proteomes" id="UP000308196"/>
    </source>
</evidence>
<dbReference type="STRING" id="1123265.GCA_000686625_01082"/>
<dbReference type="InterPro" id="IPR012373">
    <property type="entry name" value="Ferrdict_sens_TM"/>
</dbReference>
<feature type="domain" description="FecR protein" evidence="2">
    <location>
        <begin position="162"/>
        <end position="249"/>
    </location>
</feature>
<accession>A0A4U9V460</accession>
<reference evidence="4 5" key="1">
    <citation type="submission" date="2019-05" db="EMBL/GenBank/DDBJ databases">
        <authorList>
            <consortium name="Pathogen Informatics"/>
        </authorList>
    </citation>
    <scope>NUCLEOTIDE SEQUENCE [LARGE SCALE GENOMIC DNA]</scope>
    <source>
        <strain evidence="4 5">NCTC11429</strain>
    </source>
</reference>
<evidence type="ECO:0000313" key="4">
    <source>
        <dbReference type="EMBL" id="VTR39649.1"/>
    </source>
</evidence>
<dbReference type="InterPro" id="IPR032508">
    <property type="entry name" value="FecR_C"/>
</dbReference>
<dbReference type="Pfam" id="PF16344">
    <property type="entry name" value="FecR_C"/>
    <property type="match status" value="1"/>
</dbReference>